<dbReference type="Pfam" id="PF09586">
    <property type="entry name" value="YfhO"/>
    <property type="match status" value="1"/>
</dbReference>
<dbReference type="InterPro" id="IPR018580">
    <property type="entry name" value="Uncharacterised_YfhO"/>
</dbReference>
<name>A0A1F6G9N6_9PROT</name>
<accession>A0A1F6G9N6</accession>
<protein>
    <recommendedName>
        <fullName evidence="4">Membrane protein 6-pyruvoyl-tetrahydropterin synthase-related domain-containing protein</fullName>
    </recommendedName>
</protein>
<feature type="transmembrane region" description="Helical" evidence="1">
    <location>
        <begin position="186"/>
        <end position="203"/>
    </location>
</feature>
<keyword evidence="1" id="KW-0472">Membrane</keyword>
<feature type="transmembrane region" description="Helical" evidence="1">
    <location>
        <begin position="402"/>
        <end position="422"/>
    </location>
</feature>
<feature type="transmembrane region" description="Helical" evidence="1">
    <location>
        <begin position="24"/>
        <end position="44"/>
    </location>
</feature>
<reference evidence="2 3" key="1">
    <citation type="journal article" date="2016" name="Nat. Commun.">
        <title>Thousands of microbial genomes shed light on interconnected biogeochemical processes in an aquifer system.</title>
        <authorList>
            <person name="Anantharaman K."/>
            <person name="Brown C.T."/>
            <person name="Hug L.A."/>
            <person name="Sharon I."/>
            <person name="Castelle C.J."/>
            <person name="Probst A.J."/>
            <person name="Thomas B.C."/>
            <person name="Singh A."/>
            <person name="Wilkins M.J."/>
            <person name="Karaoz U."/>
            <person name="Brodie E.L."/>
            <person name="Williams K.H."/>
            <person name="Hubbard S.S."/>
            <person name="Banfield J.F."/>
        </authorList>
    </citation>
    <scope>NUCLEOTIDE SEQUENCE [LARGE SCALE GENOMIC DNA]</scope>
</reference>
<dbReference type="AlphaFoldDB" id="A0A1F6G9N6"/>
<evidence type="ECO:0000313" key="2">
    <source>
        <dbReference type="EMBL" id="OGG94831.1"/>
    </source>
</evidence>
<evidence type="ECO:0000256" key="1">
    <source>
        <dbReference type="SAM" id="Phobius"/>
    </source>
</evidence>
<evidence type="ECO:0000313" key="3">
    <source>
        <dbReference type="Proteomes" id="UP000178449"/>
    </source>
</evidence>
<evidence type="ECO:0008006" key="4">
    <source>
        <dbReference type="Google" id="ProtNLM"/>
    </source>
</evidence>
<feature type="transmembrane region" description="Helical" evidence="1">
    <location>
        <begin position="703"/>
        <end position="723"/>
    </location>
</feature>
<sequence length="759" mass="84859">MNQPACSVNPQRGTLMSLRKPSGLLLALLPNLLFSLIYLGSNWVPAHDTFFHLFSGFHYLRHLLTSGELPFWSPYIDFGRPAHLYLLNSLHPSLSALLPLAMGLGIQDVKTLFFISLLINEVIFVFGLYLLGTRLYQSRAAVLFVCFSLGGTLLWYRQIYYSFHIFYSLPLVFWLIIRGLDTQKHALIAAGFFLLSVTGLVGLPPYNLIVTGSLAALLIPLWIWSGQAKLKWVWEPGWLFYLLPAFCTSLILSYFLKSGLSLSSPGRDAAGRVSLDTFLTWAMPPAAEAYKGALWGEGAYPDFGLYAGLLALPFALLGLARLKRAQGPWFFFFGLLLLFSAGAQSFLAPIIYYLPPFYIFRHLGHLLPLARIFLLLIAGFGFDRFVMSLKHPNNRLLRGERLYLLVLPALYSLGAMILHWPGQSEMRLHHTLSLVLLVAGVLLLALARRRSAVWLLLLLVVVDVNSYRADRYLDKSGLLQPEGQGSFLATPLPFVPFRVSDPFLNQGFAEFAKKRAVFTQEQYQMCLKTGQSGCLRDTHPVHGVLYRGTEQWLGADVCTSLFRTDLAPPLIERLRRTWGLEEGYFDPLQRPAIQAALGCNQPKLHLFGPPGALEAENSAVALAQPGEPFFAEPADLVDAGLQPGSVTQFPLEGQIEVTHFSPNQVGIQVVTYQPAWLYYADTWDPNWQATLNQKSVPILRVNLAFKAIALPAGISQIALTYRPPYLATLFWMIAGLSFTLVWATLFGVGWVIFRERQDA</sequence>
<organism evidence="2 3">
    <name type="scientific">Candidatus Lambdaproteobacteria bacterium RIFOXYD2_FULL_50_16</name>
    <dbReference type="NCBI Taxonomy" id="1817772"/>
    <lineage>
        <taxon>Bacteria</taxon>
        <taxon>Pseudomonadati</taxon>
        <taxon>Pseudomonadota</taxon>
        <taxon>Candidatus Lambdaproteobacteria</taxon>
    </lineage>
</organism>
<feature type="transmembrane region" description="Helical" evidence="1">
    <location>
        <begin position="138"/>
        <end position="155"/>
    </location>
</feature>
<keyword evidence="1" id="KW-1133">Transmembrane helix</keyword>
<gene>
    <name evidence="2" type="ORF">A2527_12845</name>
</gene>
<feature type="transmembrane region" description="Helical" evidence="1">
    <location>
        <begin position="303"/>
        <end position="322"/>
    </location>
</feature>
<feature type="transmembrane region" description="Helical" evidence="1">
    <location>
        <begin position="359"/>
        <end position="382"/>
    </location>
</feature>
<feature type="transmembrane region" description="Helical" evidence="1">
    <location>
        <begin position="729"/>
        <end position="753"/>
    </location>
</feature>
<dbReference type="Proteomes" id="UP000178449">
    <property type="component" value="Unassembled WGS sequence"/>
</dbReference>
<feature type="transmembrane region" description="Helical" evidence="1">
    <location>
        <begin position="161"/>
        <end position="177"/>
    </location>
</feature>
<feature type="transmembrane region" description="Helical" evidence="1">
    <location>
        <begin position="329"/>
        <end position="353"/>
    </location>
</feature>
<keyword evidence="1" id="KW-0812">Transmembrane</keyword>
<dbReference type="STRING" id="1817772.A2527_12845"/>
<proteinExistence type="predicted"/>
<comment type="caution">
    <text evidence="2">The sequence shown here is derived from an EMBL/GenBank/DDBJ whole genome shotgun (WGS) entry which is preliminary data.</text>
</comment>
<feature type="transmembrane region" description="Helical" evidence="1">
    <location>
        <begin position="428"/>
        <end position="447"/>
    </location>
</feature>
<feature type="transmembrane region" description="Helical" evidence="1">
    <location>
        <begin position="112"/>
        <end position="131"/>
    </location>
</feature>
<feature type="transmembrane region" description="Helical" evidence="1">
    <location>
        <begin position="209"/>
        <end position="226"/>
    </location>
</feature>
<feature type="transmembrane region" description="Helical" evidence="1">
    <location>
        <begin position="238"/>
        <end position="256"/>
    </location>
</feature>
<dbReference type="EMBL" id="MFNE01000033">
    <property type="protein sequence ID" value="OGG94831.1"/>
    <property type="molecule type" value="Genomic_DNA"/>
</dbReference>